<feature type="non-terminal residue" evidence="5">
    <location>
        <position position="1"/>
    </location>
</feature>
<reference evidence="5 6" key="1">
    <citation type="submission" date="2024-01" db="EMBL/GenBank/DDBJ databases">
        <authorList>
            <consortium name="Genoscope - CEA"/>
            <person name="William W."/>
        </authorList>
    </citation>
    <scope>NUCLEOTIDE SEQUENCE [LARGE SCALE GENOMIC DNA]</scope>
    <source>
        <strain evidence="5 6">29B2s-10</strain>
    </source>
</reference>
<keyword evidence="6" id="KW-1185">Reference proteome</keyword>
<feature type="domain" description="WSC" evidence="4">
    <location>
        <begin position="18"/>
        <end position="101"/>
    </location>
</feature>
<feature type="region of interest" description="Disordered" evidence="1">
    <location>
        <begin position="230"/>
        <end position="265"/>
    </location>
</feature>
<proteinExistence type="predicted"/>
<name>A0ABP0EM35_9ASCO</name>
<accession>A0ABP0EM35</accession>
<feature type="compositionally biased region" description="Low complexity" evidence="1">
    <location>
        <begin position="243"/>
        <end position="263"/>
    </location>
</feature>
<dbReference type="PROSITE" id="PS51212">
    <property type="entry name" value="WSC"/>
    <property type="match status" value="1"/>
</dbReference>
<gene>
    <name evidence="5" type="ORF">CAAN4_H25818</name>
</gene>
<feature type="signal peptide" evidence="3">
    <location>
        <begin position="1"/>
        <end position="18"/>
    </location>
</feature>
<evidence type="ECO:0000313" key="5">
    <source>
        <dbReference type="EMBL" id="CAK7922359.1"/>
    </source>
</evidence>
<sequence length="450" mass="46765">MRSVLFASLLAVSRTAVALTLNSCATENTGSEFSTSEWMSIGLCKTNCNGYAVAILQEDNCWCSNTIPGNTVDMNNCNVACPHYSPEMCATTGYYGYLVLGNPTTIWPSSSSSSSSATSTSSTSTSTTTTSSSSSSSSTSTSSTTLQTASTQPETTTTSSSSSSTSTSSSTSRTSLSTSTSTSSFSSTSSSSSSSSSTSDESKTTSSTTSDSSLVKATTIYKTVNGSQTQLVSTQYVTEKPSRTATPESSSGSSTSTPTSSGSKNSFFDSKGKVAGTFTAVGLVALAIILGVLYCCCCIGCCGMGGRYATHSDEENEYSSDEASFNNEKGIAIVAANGTPNGTYAKSEGLTRDSSHKSVFSFFNNNGSTPGSVARNPSRKKLLPKSPSSRNEATHSATNSFGDNDIMIPIAELDHRLEPGTLFTTTNESKKSLGDNIDYSRRILKVTNPE</sequence>
<dbReference type="Proteomes" id="UP001497600">
    <property type="component" value="Chromosome H"/>
</dbReference>
<evidence type="ECO:0000313" key="6">
    <source>
        <dbReference type="Proteomes" id="UP001497600"/>
    </source>
</evidence>
<keyword evidence="2" id="KW-0472">Membrane</keyword>
<dbReference type="SMART" id="SM00321">
    <property type="entry name" value="WSC"/>
    <property type="match status" value="1"/>
</dbReference>
<feature type="region of interest" description="Disordered" evidence="1">
    <location>
        <begin position="110"/>
        <end position="209"/>
    </location>
</feature>
<protein>
    <recommendedName>
        <fullName evidence="4">WSC domain-containing protein</fullName>
    </recommendedName>
</protein>
<evidence type="ECO:0000259" key="4">
    <source>
        <dbReference type="PROSITE" id="PS51212"/>
    </source>
</evidence>
<keyword evidence="2" id="KW-1133">Transmembrane helix</keyword>
<evidence type="ECO:0000256" key="3">
    <source>
        <dbReference type="SAM" id="SignalP"/>
    </source>
</evidence>
<evidence type="ECO:0000256" key="2">
    <source>
        <dbReference type="SAM" id="Phobius"/>
    </source>
</evidence>
<dbReference type="InterPro" id="IPR002889">
    <property type="entry name" value="WSC_carb-bd"/>
</dbReference>
<keyword evidence="3" id="KW-0732">Signal</keyword>
<evidence type="ECO:0000256" key="1">
    <source>
        <dbReference type="SAM" id="MobiDB-lite"/>
    </source>
</evidence>
<organism evidence="5 6">
    <name type="scientific">[Candida] anglica</name>
    <dbReference type="NCBI Taxonomy" id="148631"/>
    <lineage>
        <taxon>Eukaryota</taxon>
        <taxon>Fungi</taxon>
        <taxon>Dikarya</taxon>
        <taxon>Ascomycota</taxon>
        <taxon>Saccharomycotina</taxon>
        <taxon>Pichiomycetes</taxon>
        <taxon>Debaryomycetaceae</taxon>
        <taxon>Kurtzmaniella</taxon>
    </lineage>
</organism>
<dbReference type="EMBL" id="OZ004260">
    <property type="protein sequence ID" value="CAK7922359.1"/>
    <property type="molecule type" value="Genomic_DNA"/>
</dbReference>
<feature type="region of interest" description="Disordered" evidence="1">
    <location>
        <begin position="368"/>
        <end position="403"/>
    </location>
</feature>
<feature type="transmembrane region" description="Helical" evidence="2">
    <location>
        <begin position="278"/>
        <end position="302"/>
    </location>
</feature>
<keyword evidence="2" id="KW-0812">Transmembrane</keyword>
<feature type="chain" id="PRO_5046687787" description="WSC domain-containing protein" evidence="3">
    <location>
        <begin position="19"/>
        <end position="450"/>
    </location>
</feature>